<dbReference type="EMBL" id="JAJISC010000009">
    <property type="protein sequence ID" value="MCS2610973.1"/>
    <property type="molecule type" value="Genomic_DNA"/>
</dbReference>
<keyword evidence="2" id="KW-1185">Reference proteome</keyword>
<comment type="caution">
    <text evidence="1">The sequence shown here is derived from an EMBL/GenBank/DDBJ whole genome shotgun (WGS) entry which is preliminary data.</text>
</comment>
<sequence length="181" mass="19843">MKSIPLTLACAVLLAGCQVTPDRLPQAEPLPAASCHFPYAADDALKHSVDVLTEWGFKLDNSDTALGLVSASRARELHGYYDPYDNAYGYGRGFRLFGGYGVARHGGIGVGFGTGIGQIPTEVERVSILASDDYLRITRDIRRFDHLGDMRESYTASNDDFCQRFAQALPRATNPNLGERR</sequence>
<evidence type="ECO:0000313" key="1">
    <source>
        <dbReference type="EMBL" id="MCS2610973.1"/>
    </source>
</evidence>
<evidence type="ECO:0008006" key="3">
    <source>
        <dbReference type="Google" id="ProtNLM"/>
    </source>
</evidence>
<gene>
    <name evidence="1" type="ORF">LLY24_16780</name>
</gene>
<dbReference type="Proteomes" id="UP001165542">
    <property type="component" value="Unassembled WGS sequence"/>
</dbReference>
<evidence type="ECO:0000313" key="2">
    <source>
        <dbReference type="Proteomes" id="UP001165542"/>
    </source>
</evidence>
<dbReference type="RefSeq" id="WP_259037467.1">
    <property type="nucleotide sequence ID" value="NZ_JAJISC010000009.1"/>
</dbReference>
<accession>A0ABT2EHA3</accession>
<organism evidence="1 2">
    <name type="scientific">Halomonas dongshanensis</name>
    <dbReference type="NCBI Taxonomy" id="2890835"/>
    <lineage>
        <taxon>Bacteria</taxon>
        <taxon>Pseudomonadati</taxon>
        <taxon>Pseudomonadota</taxon>
        <taxon>Gammaproteobacteria</taxon>
        <taxon>Oceanospirillales</taxon>
        <taxon>Halomonadaceae</taxon>
        <taxon>Halomonas</taxon>
    </lineage>
</organism>
<protein>
    <recommendedName>
        <fullName evidence="3">DUF4136 domain-containing protein</fullName>
    </recommendedName>
</protein>
<reference evidence="1" key="1">
    <citation type="submission" date="2021-11" db="EMBL/GenBank/DDBJ databases">
        <title>Halomonas sp., isolated from a coastal aquaculture zone in Dongshan Bay.</title>
        <authorList>
            <person name="Lin W."/>
        </authorList>
    </citation>
    <scope>NUCLEOTIDE SEQUENCE</scope>
    <source>
        <strain evidence="1">Yzlin-01</strain>
    </source>
</reference>
<proteinExistence type="predicted"/>
<name>A0ABT2EHA3_9GAMM</name>
<dbReference type="PROSITE" id="PS51257">
    <property type="entry name" value="PROKAR_LIPOPROTEIN"/>
    <property type="match status" value="1"/>
</dbReference>